<evidence type="ECO:0000256" key="1">
    <source>
        <dbReference type="ARBA" id="ARBA00022490"/>
    </source>
</evidence>
<dbReference type="InterPro" id="IPR028989">
    <property type="entry name" value="RimP_N"/>
</dbReference>
<evidence type="ECO:0000256" key="3">
    <source>
        <dbReference type="HAMAP-Rule" id="MF_01077"/>
    </source>
</evidence>
<dbReference type="AlphaFoldDB" id="C7MNM1"/>
<dbReference type="Gene3D" id="3.30.300.70">
    <property type="entry name" value="RimP-like superfamily, N-terminal"/>
    <property type="match status" value="1"/>
</dbReference>
<evidence type="ECO:0000313" key="7">
    <source>
        <dbReference type="Proteomes" id="UP000000954"/>
    </source>
</evidence>
<dbReference type="Pfam" id="PF02576">
    <property type="entry name" value="RimP_N"/>
    <property type="match status" value="1"/>
</dbReference>
<reference evidence="6 7" key="1">
    <citation type="journal article" date="2009" name="Stand. Genomic Sci.">
        <title>Complete genome sequence of Cryptobacterium curtum type strain (12-3).</title>
        <authorList>
            <person name="Mavrommatis K."/>
            <person name="Pukall R."/>
            <person name="Rohde C."/>
            <person name="Chen F."/>
            <person name="Sims D."/>
            <person name="Brettin T."/>
            <person name="Kuske C."/>
            <person name="Detter J.C."/>
            <person name="Han C."/>
            <person name="Lapidus A."/>
            <person name="Copeland A."/>
            <person name="Glavina Del Rio T."/>
            <person name="Nolan M."/>
            <person name="Lucas S."/>
            <person name="Tice H."/>
            <person name="Cheng J.F."/>
            <person name="Bruce D."/>
            <person name="Goodwin L."/>
            <person name="Pitluck S."/>
            <person name="Ovchinnikova G."/>
            <person name="Pati A."/>
            <person name="Ivanova N."/>
            <person name="Chen A."/>
            <person name="Palaniappan K."/>
            <person name="Chain P."/>
            <person name="D'haeseleer P."/>
            <person name="Goker M."/>
            <person name="Bristow J."/>
            <person name="Eisen J.A."/>
            <person name="Markowitz V."/>
            <person name="Hugenholtz P."/>
            <person name="Rohde M."/>
            <person name="Klenk H.P."/>
            <person name="Kyrpides N.C."/>
        </authorList>
    </citation>
    <scope>NUCLEOTIDE SEQUENCE [LARGE SCALE GENOMIC DNA]</scope>
    <source>
        <strain evidence="7">ATCC 700683 / DSM 15641 / 12-3</strain>
    </source>
</reference>
<dbReference type="SUPFAM" id="SSF74942">
    <property type="entry name" value="YhbC-like, C-terminal domain"/>
    <property type="match status" value="1"/>
</dbReference>
<feature type="domain" description="Ribosome maturation factor RimP N-terminal" evidence="4">
    <location>
        <begin position="32"/>
        <end position="103"/>
    </location>
</feature>
<name>C7MNM1_CRYCD</name>
<protein>
    <recommendedName>
        <fullName evidence="3">Ribosome maturation factor RimP</fullName>
    </recommendedName>
</protein>
<dbReference type="InterPro" id="IPR036847">
    <property type="entry name" value="RimP_C_sf"/>
</dbReference>
<dbReference type="KEGG" id="ccu:Ccur_08070"/>
<comment type="similarity">
    <text evidence="3">Belongs to the RimP family.</text>
</comment>
<evidence type="ECO:0000259" key="4">
    <source>
        <dbReference type="Pfam" id="PF02576"/>
    </source>
</evidence>
<dbReference type="GO" id="GO:0006412">
    <property type="term" value="P:translation"/>
    <property type="evidence" value="ECO:0007669"/>
    <property type="project" value="TreeGrafter"/>
</dbReference>
<dbReference type="PANTHER" id="PTHR33867">
    <property type="entry name" value="RIBOSOME MATURATION FACTOR RIMP"/>
    <property type="match status" value="1"/>
</dbReference>
<proteinExistence type="inferred from homology"/>
<dbReference type="Proteomes" id="UP000000954">
    <property type="component" value="Chromosome"/>
</dbReference>
<dbReference type="HAMAP" id="MF_01077">
    <property type="entry name" value="RimP"/>
    <property type="match status" value="1"/>
</dbReference>
<dbReference type="CDD" id="cd01734">
    <property type="entry name" value="YlxS_C"/>
    <property type="match status" value="1"/>
</dbReference>
<dbReference type="STRING" id="469378.Ccur_08070"/>
<dbReference type="GO" id="GO:0000028">
    <property type="term" value="P:ribosomal small subunit assembly"/>
    <property type="evidence" value="ECO:0007669"/>
    <property type="project" value="TreeGrafter"/>
</dbReference>
<feature type="domain" description="Ribosome maturation factor RimP C-terminal" evidence="5">
    <location>
        <begin position="106"/>
        <end position="169"/>
    </location>
</feature>
<evidence type="ECO:0000313" key="6">
    <source>
        <dbReference type="EMBL" id="ACU94511.1"/>
    </source>
</evidence>
<comment type="subcellular location">
    <subcellularLocation>
        <location evidence="3">Cytoplasm</location>
    </subcellularLocation>
</comment>
<keyword evidence="2 3" id="KW-0690">Ribosome biogenesis</keyword>
<evidence type="ECO:0000259" key="5">
    <source>
        <dbReference type="Pfam" id="PF17384"/>
    </source>
</evidence>
<dbReference type="Gene3D" id="2.30.30.180">
    <property type="entry name" value="Ribosome maturation factor RimP, C-terminal domain"/>
    <property type="match status" value="1"/>
</dbReference>
<dbReference type="InterPro" id="IPR028998">
    <property type="entry name" value="RimP_C"/>
</dbReference>
<dbReference type="EMBL" id="CP001682">
    <property type="protein sequence ID" value="ACU94511.1"/>
    <property type="molecule type" value="Genomic_DNA"/>
</dbReference>
<sequence>MESGIRPAFFCSGRKRGCQILTGKETRLLEALEPTAREKGIEIVSIEIVGSRKAPTIRVFIDTPDGVSFDALASAQSWINEIMDAIDPFPGAYMLEVSSPGIDRPLRTPEHFQRFSGQEAQIVLRAPIDGRSKFTGMLKGFADGAVLLLVDGADEVTSINYDAIKRAHLKGSVDFHS</sequence>
<keyword evidence="1 3" id="KW-0963">Cytoplasm</keyword>
<dbReference type="InterPro" id="IPR003728">
    <property type="entry name" value="Ribosome_maturation_RimP"/>
</dbReference>
<organism evidence="6 7">
    <name type="scientific">Cryptobacterium curtum (strain ATCC 700683 / DSM 15641 / CCUG 43107 / 12-3)</name>
    <dbReference type="NCBI Taxonomy" id="469378"/>
    <lineage>
        <taxon>Bacteria</taxon>
        <taxon>Bacillati</taxon>
        <taxon>Actinomycetota</taxon>
        <taxon>Coriobacteriia</taxon>
        <taxon>Eggerthellales</taxon>
        <taxon>Eggerthellaceae</taxon>
        <taxon>Cryptobacterium</taxon>
    </lineage>
</organism>
<accession>C7MNM1</accession>
<comment type="function">
    <text evidence="3">Required for maturation of 30S ribosomal subunits.</text>
</comment>
<dbReference type="GO" id="GO:0005829">
    <property type="term" value="C:cytosol"/>
    <property type="evidence" value="ECO:0007669"/>
    <property type="project" value="TreeGrafter"/>
</dbReference>
<dbReference type="eggNOG" id="COG0779">
    <property type="taxonomic scope" value="Bacteria"/>
</dbReference>
<dbReference type="InterPro" id="IPR035956">
    <property type="entry name" value="RimP_N_sf"/>
</dbReference>
<dbReference type="PANTHER" id="PTHR33867:SF1">
    <property type="entry name" value="RIBOSOME MATURATION FACTOR RIMP"/>
    <property type="match status" value="1"/>
</dbReference>
<evidence type="ECO:0000256" key="2">
    <source>
        <dbReference type="ARBA" id="ARBA00022517"/>
    </source>
</evidence>
<dbReference type="Pfam" id="PF17384">
    <property type="entry name" value="DUF150_C"/>
    <property type="match status" value="1"/>
</dbReference>
<dbReference type="HOGENOM" id="CLU_070525_1_1_11"/>
<dbReference type="SUPFAM" id="SSF75420">
    <property type="entry name" value="YhbC-like, N-terminal domain"/>
    <property type="match status" value="1"/>
</dbReference>
<keyword evidence="7" id="KW-1185">Reference proteome</keyword>
<gene>
    <name evidence="3" type="primary">rimP</name>
    <name evidence="6" type="ordered locus">Ccur_08070</name>
</gene>